<keyword evidence="7" id="KW-1185">Reference proteome</keyword>
<keyword evidence="1" id="KW-0862">Zinc</keyword>
<dbReference type="EMBL" id="WIGN01000709">
    <property type="protein sequence ID" value="KAF6785050.1"/>
    <property type="molecule type" value="Genomic_DNA"/>
</dbReference>
<dbReference type="GO" id="GO:0003677">
    <property type="term" value="F:DNA binding"/>
    <property type="evidence" value="ECO:0007669"/>
    <property type="project" value="UniProtKB-KW"/>
</dbReference>
<feature type="region of interest" description="Disordered" evidence="5">
    <location>
        <begin position="82"/>
        <end position="161"/>
    </location>
</feature>
<gene>
    <name evidence="6" type="ORF">CSOJ01_15651</name>
</gene>
<accession>A0A8H6IM06</accession>
<evidence type="ECO:0000313" key="7">
    <source>
        <dbReference type="Proteomes" id="UP000652219"/>
    </source>
</evidence>
<keyword evidence="3" id="KW-0238">DNA-binding</keyword>
<proteinExistence type="predicted"/>
<comment type="caution">
    <text evidence="6">The sequence shown here is derived from an EMBL/GenBank/DDBJ whole genome shotgun (WGS) entry which is preliminary data.</text>
</comment>
<sequence>MGKCRVTKLHYPPPLQFESRPVQWRSFGKRRRPRPENALPKISHRLSKKLLSVADLGLGNSPCSTCRSRKKRCYHLEKPEDAAVGTGGLGARGSAARSPAGTRELSPSPGRVSPYNPESVLEDLSGDPQPGSAPEQLAPCPRHTTDPTPAEVIPRQPGNEHAAVDRVQRQLFWHRRQRQRAASPELSDHYRRYLKEVGALLALPKSTTDALLPVYVTFLDDLIPIMKGPDIVRDYSNGRSSTYLVKAMCLVVCKEKQAAPFLRLKDGGPVMEPLQFAAKLLAGLDAAMKANLEPDRVVRIQILALMHLHNDGLGGLDRSSSHLSQAICEAWSISLHLNLPGNPDQERSQYLWWSLRNFDRLNKPIMGASPFMIDDTDISIERPTSEKAVYRSQLMTVSLLLGDLMTKATKVYKASSTATVDDCMDFPSLSELAANTGYETFHSAHSAYLEIWYHVAAMLSCRHSGPGSLLYSRRLASADKVLGIISRKGPEGLPSLPLVPYAVSMATTVIYRALRDGRRDAKSTHKDLGVCCDALDALSHQWTTTRGVAKLARRLREFIVRDPVNTQTDSAKQCSCGGREQADCSVSECASAAHNINQAADMATRNIGGLAASRLCDPSASRIQEEQGQQLLVNSNFQIQPTSNWEREGVSYLQFDTVFFDLFDAGIPEAFQDPDTWDSFHWTGAEQSFPPL</sequence>
<evidence type="ECO:0000256" key="2">
    <source>
        <dbReference type="ARBA" id="ARBA00023015"/>
    </source>
</evidence>
<evidence type="ECO:0000256" key="5">
    <source>
        <dbReference type="SAM" id="MobiDB-lite"/>
    </source>
</evidence>
<evidence type="ECO:0000313" key="6">
    <source>
        <dbReference type="EMBL" id="KAF6785050.1"/>
    </source>
</evidence>
<feature type="compositionally biased region" description="Low complexity" evidence="5">
    <location>
        <begin position="92"/>
        <end position="102"/>
    </location>
</feature>
<name>A0A8H6IM06_9PEZI</name>
<dbReference type="PANTHER" id="PTHR47171:SF6">
    <property type="entry name" value="SPECIFIC TRANSCRIPTION FACTOR, PUTATIVE (AFU_ORTHOLOGUE AFUA_2G06130)-RELATED"/>
    <property type="match status" value="1"/>
</dbReference>
<dbReference type="AlphaFoldDB" id="A0A8H6IM06"/>
<evidence type="ECO:0000256" key="3">
    <source>
        <dbReference type="ARBA" id="ARBA00023125"/>
    </source>
</evidence>
<organism evidence="6 7">
    <name type="scientific">Colletotrichum sojae</name>
    <dbReference type="NCBI Taxonomy" id="2175907"/>
    <lineage>
        <taxon>Eukaryota</taxon>
        <taxon>Fungi</taxon>
        <taxon>Dikarya</taxon>
        <taxon>Ascomycota</taxon>
        <taxon>Pezizomycotina</taxon>
        <taxon>Sordariomycetes</taxon>
        <taxon>Hypocreomycetidae</taxon>
        <taxon>Glomerellales</taxon>
        <taxon>Glomerellaceae</taxon>
        <taxon>Colletotrichum</taxon>
        <taxon>Colletotrichum orchidearum species complex</taxon>
    </lineage>
</organism>
<feature type="region of interest" description="Disordered" evidence="5">
    <location>
        <begin position="22"/>
        <end position="43"/>
    </location>
</feature>
<dbReference type="CDD" id="cd12148">
    <property type="entry name" value="fungal_TF_MHR"/>
    <property type="match status" value="1"/>
</dbReference>
<evidence type="ECO:0000256" key="4">
    <source>
        <dbReference type="ARBA" id="ARBA00023163"/>
    </source>
</evidence>
<keyword evidence="4" id="KW-0804">Transcription</keyword>
<evidence type="ECO:0008006" key="8">
    <source>
        <dbReference type="Google" id="ProtNLM"/>
    </source>
</evidence>
<keyword evidence="2" id="KW-0805">Transcription regulation</keyword>
<dbReference type="PANTHER" id="PTHR47171">
    <property type="entry name" value="FARA-RELATED"/>
    <property type="match status" value="1"/>
</dbReference>
<evidence type="ECO:0000256" key="1">
    <source>
        <dbReference type="ARBA" id="ARBA00022833"/>
    </source>
</evidence>
<protein>
    <recommendedName>
        <fullName evidence="8">Transcription factor domain-containing protein</fullName>
    </recommendedName>
</protein>
<dbReference type="InterPro" id="IPR052073">
    <property type="entry name" value="Amide_Lactam_Regulators"/>
</dbReference>
<dbReference type="Proteomes" id="UP000652219">
    <property type="component" value="Unassembled WGS sequence"/>
</dbReference>
<reference evidence="6 7" key="1">
    <citation type="journal article" date="2020" name="Phytopathology">
        <title>Genome Sequence Resources of Colletotrichum truncatum, C. plurivorum, C. musicola, and C. sojae: Four Species Pathogenic to Soybean (Glycine max).</title>
        <authorList>
            <person name="Rogerio F."/>
            <person name="Boufleur T.R."/>
            <person name="Ciampi-Guillardi M."/>
            <person name="Sukno S.A."/>
            <person name="Thon M.R."/>
            <person name="Massola Junior N.S."/>
            <person name="Baroncelli R."/>
        </authorList>
    </citation>
    <scope>NUCLEOTIDE SEQUENCE [LARGE SCALE GENOMIC DNA]</scope>
    <source>
        <strain evidence="6 7">LFN0009</strain>
    </source>
</reference>